<evidence type="ECO:0000313" key="4">
    <source>
        <dbReference type="EMBL" id="MXP00557.1"/>
    </source>
</evidence>
<dbReference type="AlphaFoldDB" id="A0A6I4TX07"/>
<keyword evidence="1" id="KW-0285">Flavoprotein</keyword>
<dbReference type="OrthoDB" id="9804454at2"/>
<dbReference type="SUPFAM" id="SSF51395">
    <property type="entry name" value="FMN-linked oxidoreductases"/>
    <property type="match status" value="1"/>
</dbReference>
<accession>A0A6I4TX07</accession>
<sequence>MTHGIESSNDKLVFFVGVNTGLVTDGVPDQRFIEFYRARSSPDLHCAIVGNVVVPGGHGSNSSTPSIREDSVWARIADAMRFAGSLPGIQLASAWAGYHGAKKFLSVDGNQVIARARELSASLSPSDLDRIIDAFATGAAMAVEYGYGHVQVHAAHGYLLSLLVDDRINPAADRVLERLSKIAEWLKSRGVESSIRISMKTGEPSFDREGATEFHRTVSALPFDFIDLSSGFYNIDKRLIYPSRPDFVEQRLLDSVEIALRHPERNFIISGRMLDRGDRLPHNAHLGVCRDLIANPGALNDPSNGCQNHGKCHYYSRGKPHVTCKRWAELLN</sequence>
<dbReference type="InterPro" id="IPR013785">
    <property type="entry name" value="Aldolase_TIM"/>
</dbReference>
<dbReference type="InterPro" id="IPR051799">
    <property type="entry name" value="NADH_flavin_oxidoreductase"/>
</dbReference>
<dbReference type="PANTHER" id="PTHR43656:SF2">
    <property type="entry name" value="BINDING OXIDOREDUCTASE, PUTATIVE (AFU_ORTHOLOGUE AFUA_2G08260)-RELATED"/>
    <property type="match status" value="1"/>
</dbReference>
<dbReference type="Proteomes" id="UP000469430">
    <property type="component" value="Unassembled WGS sequence"/>
</dbReference>
<dbReference type="InterPro" id="IPR001155">
    <property type="entry name" value="OxRdtase_FMN_N"/>
</dbReference>
<gene>
    <name evidence="4" type="ORF">GRI97_16320</name>
</gene>
<name>A0A6I4TX07_9SPHN</name>
<dbReference type="GO" id="GO:0016491">
    <property type="term" value="F:oxidoreductase activity"/>
    <property type="evidence" value="ECO:0007669"/>
    <property type="project" value="UniProtKB-KW"/>
</dbReference>
<evidence type="ECO:0000256" key="1">
    <source>
        <dbReference type="ARBA" id="ARBA00022630"/>
    </source>
</evidence>
<dbReference type="GO" id="GO:0010181">
    <property type="term" value="F:FMN binding"/>
    <property type="evidence" value="ECO:0007669"/>
    <property type="project" value="InterPro"/>
</dbReference>
<feature type="domain" description="NADH:flavin oxidoreductase/NADH oxidase N-terminal" evidence="3">
    <location>
        <begin position="25"/>
        <end position="174"/>
    </location>
</feature>
<proteinExistence type="predicted"/>
<protein>
    <recommendedName>
        <fullName evidence="3">NADH:flavin oxidoreductase/NADH oxidase N-terminal domain-containing protein</fullName>
    </recommendedName>
</protein>
<evidence type="ECO:0000256" key="2">
    <source>
        <dbReference type="ARBA" id="ARBA00023002"/>
    </source>
</evidence>
<dbReference type="Gene3D" id="3.20.20.70">
    <property type="entry name" value="Aldolase class I"/>
    <property type="match status" value="1"/>
</dbReference>
<dbReference type="PANTHER" id="PTHR43656">
    <property type="entry name" value="BINDING OXIDOREDUCTASE, PUTATIVE (AFU_ORTHOLOGUE AFUA_2G08260)-RELATED"/>
    <property type="match status" value="1"/>
</dbReference>
<reference evidence="4 5" key="1">
    <citation type="submission" date="2019-12" db="EMBL/GenBank/DDBJ databases">
        <title>Genomic-based taxomic classification of the family Erythrobacteraceae.</title>
        <authorList>
            <person name="Xu L."/>
        </authorList>
    </citation>
    <scope>NUCLEOTIDE SEQUENCE [LARGE SCALE GENOMIC DNA]</scope>
    <source>
        <strain evidence="4 5">S36</strain>
    </source>
</reference>
<keyword evidence="5" id="KW-1185">Reference proteome</keyword>
<comment type="caution">
    <text evidence="4">The sequence shown here is derived from an EMBL/GenBank/DDBJ whole genome shotgun (WGS) entry which is preliminary data.</text>
</comment>
<evidence type="ECO:0000313" key="5">
    <source>
        <dbReference type="Proteomes" id="UP000469430"/>
    </source>
</evidence>
<dbReference type="RefSeq" id="WP_161392293.1">
    <property type="nucleotide sequence ID" value="NZ_JBHSCP010000003.1"/>
</dbReference>
<organism evidence="4 5">
    <name type="scientific">Croceibacterium xixiisoli</name>
    <dbReference type="NCBI Taxonomy" id="1476466"/>
    <lineage>
        <taxon>Bacteria</taxon>
        <taxon>Pseudomonadati</taxon>
        <taxon>Pseudomonadota</taxon>
        <taxon>Alphaproteobacteria</taxon>
        <taxon>Sphingomonadales</taxon>
        <taxon>Erythrobacteraceae</taxon>
        <taxon>Croceibacterium</taxon>
    </lineage>
</organism>
<evidence type="ECO:0000259" key="3">
    <source>
        <dbReference type="Pfam" id="PF00724"/>
    </source>
</evidence>
<keyword evidence="2" id="KW-0560">Oxidoreductase</keyword>
<dbReference type="Pfam" id="PF00724">
    <property type="entry name" value="Oxidored_FMN"/>
    <property type="match status" value="1"/>
</dbReference>
<dbReference type="EMBL" id="WTYJ01000004">
    <property type="protein sequence ID" value="MXP00557.1"/>
    <property type="molecule type" value="Genomic_DNA"/>
</dbReference>